<sequence length="212" mass="23117">MTIVATKDTRNSAWASDKSSFAHRMMSKMGWKDGEGLGKDKQGAANSLRAVRKQEETLGIGATIDTLGSGGFETTRNNFTGILEKLKAEHSSINADDSNRSDEKSKKKKKKKKRKSEKKSGMTLAQNKVAAGHAAKMRSAKDLSTKSKEDLAAIFGTTEVDVMLTKSTATDKKSKRKRSKESSGGKKKKSKKESNKNMKLDAEETVVIAVQT</sequence>
<dbReference type="PANTHER" id="PTHR23149">
    <property type="entry name" value="G PATCH DOMAIN CONTAINING PROTEIN"/>
    <property type="match status" value="1"/>
</dbReference>
<feature type="compositionally biased region" description="Basic residues" evidence="1">
    <location>
        <begin position="106"/>
        <end position="117"/>
    </location>
</feature>
<name>A0A7S2NX58_9STRA</name>
<evidence type="ECO:0000313" key="3">
    <source>
        <dbReference type="EMBL" id="CAD9564401.1"/>
    </source>
</evidence>
<feature type="domain" description="G-patch" evidence="2">
    <location>
        <begin position="18"/>
        <end position="65"/>
    </location>
</feature>
<dbReference type="InterPro" id="IPR000467">
    <property type="entry name" value="G_patch_dom"/>
</dbReference>
<dbReference type="InterPro" id="IPR050656">
    <property type="entry name" value="PINX1"/>
</dbReference>
<dbReference type="EMBL" id="HBGY01007204">
    <property type="protein sequence ID" value="CAD9564401.1"/>
    <property type="molecule type" value="Transcribed_RNA"/>
</dbReference>
<accession>A0A7S2NX58</accession>
<dbReference type="SMART" id="SM00443">
    <property type="entry name" value="G_patch"/>
    <property type="match status" value="1"/>
</dbReference>
<organism evidence="3">
    <name type="scientific">Leptocylindrus danicus</name>
    <dbReference type="NCBI Taxonomy" id="163516"/>
    <lineage>
        <taxon>Eukaryota</taxon>
        <taxon>Sar</taxon>
        <taxon>Stramenopiles</taxon>
        <taxon>Ochrophyta</taxon>
        <taxon>Bacillariophyta</taxon>
        <taxon>Coscinodiscophyceae</taxon>
        <taxon>Chaetocerotophycidae</taxon>
        <taxon>Leptocylindrales</taxon>
        <taxon>Leptocylindraceae</taxon>
        <taxon>Leptocylindrus</taxon>
    </lineage>
</organism>
<feature type="region of interest" description="Disordered" evidence="1">
    <location>
        <begin position="165"/>
        <end position="212"/>
    </location>
</feature>
<evidence type="ECO:0000259" key="2">
    <source>
        <dbReference type="PROSITE" id="PS50174"/>
    </source>
</evidence>
<dbReference type="AlphaFoldDB" id="A0A7S2NX58"/>
<dbReference type="Pfam" id="PF01585">
    <property type="entry name" value="G-patch"/>
    <property type="match status" value="1"/>
</dbReference>
<feature type="compositionally biased region" description="Basic and acidic residues" evidence="1">
    <location>
        <begin position="192"/>
        <end position="202"/>
    </location>
</feature>
<protein>
    <recommendedName>
        <fullName evidence="2">G-patch domain-containing protein</fullName>
    </recommendedName>
</protein>
<feature type="region of interest" description="Disordered" evidence="1">
    <location>
        <begin position="89"/>
        <end position="147"/>
    </location>
</feature>
<reference evidence="3" key="1">
    <citation type="submission" date="2021-01" db="EMBL/GenBank/DDBJ databases">
        <authorList>
            <person name="Corre E."/>
            <person name="Pelletier E."/>
            <person name="Niang G."/>
            <person name="Scheremetjew M."/>
            <person name="Finn R."/>
            <person name="Kale V."/>
            <person name="Holt S."/>
            <person name="Cochrane G."/>
            <person name="Meng A."/>
            <person name="Brown T."/>
            <person name="Cohen L."/>
        </authorList>
    </citation>
    <scope>NUCLEOTIDE SEQUENCE</scope>
    <source>
        <strain evidence="3">B650</strain>
    </source>
</reference>
<dbReference type="PROSITE" id="PS50174">
    <property type="entry name" value="G_PATCH"/>
    <property type="match status" value="1"/>
</dbReference>
<proteinExistence type="predicted"/>
<dbReference type="GO" id="GO:0003676">
    <property type="term" value="F:nucleic acid binding"/>
    <property type="evidence" value="ECO:0007669"/>
    <property type="project" value="InterPro"/>
</dbReference>
<gene>
    <name evidence="3" type="ORF">LDAN0321_LOCUS4475</name>
</gene>
<evidence type="ECO:0000256" key="1">
    <source>
        <dbReference type="SAM" id="MobiDB-lite"/>
    </source>
</evidence>
<feature type="compositionally biased region" description="Basic residues" evidence="1">
    <location>
        <begin position="173"/>
        <end position="191"/>
    </location>
</feature>